<dbReference type="KEGG" id="camy:CSUIS_1662"/>
<keyword evidence="4" id="KW-0862">Zinc</keyword>
<dbReference type="InterPro" id="IPR012674">
    <property type="entry name" value="Calycin"/>
</dbReference>
<sequence length="466" mass="54001">MKKLISVLCIGAAFLHAKPVVTTSILPTKYFVEQIAGDSVNINHMVNPDSDPHIYEPRPEQMKNLEKSDIFFAVGMEYENSWLPKFAKNYPNLDIVKTQKDVPMLSSVDHKHHDHQHDNHKEHKKSYDGIFDDKDIKDRDISDWNGEYNSIYPYLLDGSFDIVLKAKASAPNSNKNFKEYKEYYKKGYKSDINRIVINNENISFHTKNGVNEGKYIYKGYDILTYKSGKRGVRYQFENVDPNSKTPKFIQFSDHEITPTKVSHFHIYMGDDSFKKLSLELENWPTFYKTSMTKADIVEDMLEHIDSNFDSHIWLDPILVKIQAKNIADALISHYPKNRALYEENLAKFYNELDMLDSYIKEQLNGIKNRNFIVYHPSWAYFAKRYNLNQIAIETEGKEPKPTQLANLIKEAKEENAKVIFVAPQFSKKAAKLIADEVGANVVEIDPLAKDWIKNMKNTADAFKKSL</sequence>
<dbReference type="PANTHER" id="PTHR42953:SF3">
    <property type="entry name" value="HIGH-AFFINITY ZINC UPTAKE SYSTEM PROTEIN ZNUA"/>
    <property type="match status" value="1"/>
</dbReference>
<dbReference type="Proteomes" id="UP000194260">
    <property type="component" value="Chromosome"/>
</dbReference>
<keyword evidence="2" id="KW-0813">Transport</keyword>
<evidence type="ECO:0000256" key="4">
    <source>
        <dbReference type="ARBA" id="ARBA00022833"/>
    </source>
</evidence>
<dbReference type="InterPro" id="IPR015304">
    <property type="entry name" value="ZinT_dom"/>
</dbReference>
<name>A0A1X9SYR3_9BACT</name>
<dbReference type="GO" id="GO:0008270">
    <property type="term" value="F:zinc ion binding"/>
    <property type="evidence" value="ECO:0007669"/>
    <property type="project" value="InterPro"/>
</dbReference>
<comment type="similarity">
    <text evidence="1">Belongs to the bacterial solute-binding protein 9 family.</text>
</comment>
<feature type="chain" id="PRO_5010987751" evidence="5">
    <location>
        <begin position="18"/>
        <end position="466"/>
    </location>
</feature>
<evidence type="ECO:0000313" key="8">
    <source>
        <dbReference type="Proteomes" id="UP000194260"/>
    </source>
</evidence>
<dbReference type="AlphaFoldDB" id="A0A1X9SYR3"/>
<dbReference type="Gene3D" id="2.40.128.20">
    <property type="match status" value="1"/>
</dbReference>
<organism evidence="7 8">
    <name type="scientific">Campylobacter porcelli</name>
    <dbReference type="NCBI Taxonomy" id="1660073"/>
    <lineage>
        <taxon>Bacteria</taxon>
        <taxon>Pseudomonadati</taxon>
        <taxon>Campylobacterota</taxon>
        <taxon>Epsilonproteobacteria</taxon>
        <taxon>Campylobacterales</taxon>
        <taxon>Campylobacteraceae</taxon>
        <taxon>Campylobacter</taxon>
    </lineage>
</organism>
<dbReference type="SUPFAM" id="SSF50814">
    <property type="entry name" value="Lipocalins"/>
    <property type="match status" value="1"/>
</dbReference>
<proteinExistence type="inferred from homology"/>
<dbReference type="Pfam" id="PF01297">
    <property type="entry name" value="ZnuA"/>
    <property type="match status" value="1"/>
</dbReference>
<dbReference type="Pfam" id="PF09223">
    <property type="entry name" value="ZinT"/>
    <property type="match status" value="1"/>
</dbReference>
<keyword evidence="3 5" id="KW-0732">Signal</keyword>
<gene>
    <name evidence="7" type="ORF">CSUIS_1662</name>
</gene>
<dbReference type="InterPro" id="IPR006127">
    <property type="entry name" value="ZnuA-like"/>
</dbReference>
<reference evidence="8" key="1">
    <citation type="journal article" date="2017" name="Genome Biol. Evol.">
        <title>Comparative Genomic Analysis Identifies a Campylobacter Clade Deficient in Selenium Metabolism.</title>
        <authorList>
            <person name="Miller W.G."/>
            <person name="Yee E."/>
            <person name="Lopes B.S."/>
            <person name="Chapman M.H."/>
            <person name="Huynh S."/>
            <person name="Bono J.L."/>
            <person name="Parker C.T."/>
            <person name="Strachan N.J.C."/>
            <person name="Forbes K.J."/>
        </authorList>
    </citation>
    <scope>NUCLEOTIDE SEQUENCE [LARGE SCALE GENOMIC DNA]</scope>
    <source>
        <strain evidence="8">RM6137</strain>
    </source>
</reference>
<dbReference type="SUPFAM" id="SSF53807">
    <property type="entry name" value="Helical backbone' metal receptor"/>
    <property type="match status" value="2"/>
</dbReference>
<dbReference type="PANTHER" id="PTHR42953">
    <property type="entry name" value="HIGH-AFFINITY ZINC UPTAKE SYSTEM PROTEIN ZNUA-RELATED"/>
    <property type="match status" value="1"/>
</dbReference>
<dbReference type="GO" id="GO:0030001">
    <property type="term" value="P:metal ion transport"/>
    <property type="evidence" value="ECO:0007669"/>
    <property type="project" value="InterPro"/>
</dbReference>
<dbReference type="Gene3D" id="3.40.50.1980">
    <property type="entry name" value="Nitrogenase molybdenum iron protein domain"/>
    <property type="match status" value="2"/>
</dbReference>
<evidence type="ECO:0000313" key="7">
    <source>
        <dbReference type="EMBL" id="ARR01437.1"/>
    </source>
</evidence>
<dbReference type="RefSeq" id="WP_086298515.1">
    <property type="nucleotide sequence ID" value="NZ_CP018789.1"/>
</dbReference>
<evidence type="ECO:0000256" key="5">
    <source>
        <dbReference type="SAM" id="SignalP"/>
    </source>
</evidence>
<dbReference type="EMBL" id="CP018789">
    <property type="protein sequence ID" value="ARR01437.1"/>
    <property type="molecule type" value="Genomic_DNA"/>
</dbReference>
<feature type="signal peptide" evidence="5">
    <location>
        <begin position="1"/>
        <end position="17"/>
    </location>
</feature>
<feature type="domain" description="ZinT" evidence="6">
    <location>
        <begin position="123"/>
        <end position="303"/>
    </location>
</feature>
<evidence type="ECO:0000256" key="1">
    <source>
        <dbReference type="ARBA" id="ARBA00011028"/>
    </source>
</evidence>
<evidence type="ECO:0000256" key="2">
    <source>
        <dbReference type="ARBA" id="ARBA00022448"/>
    </source>
</evidence>
<dbReference type="STRING" id="1660073.CSUIS_1662"/>
<evidence type="ECO:0000256" key="3">
    <source>
        <dbReference type="ARBA" id="ARBA00022729"/>
    </source>
</evidence>
<protein>
    <submittedName>
        <fullName evidence="7">Metal ion ABC transporter, periplasmic metal-binding protein</fullName>
    </submittedName>
</protein>
<evidence type="ECO:0000259" key="6">
    <source>
        <dbReference type="Pfam" id="PF09223"/>
    </source>
</evidence>
<dbReference type="InterPro" id="IPR050492">
    <property type="entry name" value="Bact_metal-bind_prot9"/>
</dbReference>
<accession>A0A1X9SYR3</accession>